<feature type="domain" description="RNA polymerase sigma factor 70 region 4 type 2" evidence="7">
    <location>
        <begin position="119"/>
        <end position="169"/>
    </location>
</feature>
<keyword evidence="9" id="KW-1185">Reference proteome</keyword>
<dbReference type="SUPFAM" id="SSF88946">
    <property type="entry name" value="Sigma2 domain of RNA polymerase sigma factors"/>
    <property type="match status" value="1"/>
</dbReference>
<dbReference type="InterPro" id="IPR032710">
    <property type="entry name" value="NTF2-like_dom_sf"/>
</dbReference>
<organism evidence="8 9">
    <name type="scientific">Bacillus salitolerans</name>
    <dbReference type="NCBI Taxonomy" id="1437434"/>
    <lineage>
        <taxon>Bacteria</taxon>
        <taxon>Bacillati</taxon>
        <taxon>Bacillota</taxon>
        <taxon>Bacilli</taxon>
        <taxon>Bacillales</taxon>
        <taxon>Bacillaceae</taxon>
        <taxon>Bacillus</taxon>
    </lineage>
</organism>
<gene>
    <name evidence="8" type="ORF">ACFSCX_16100</name>
</gene>
<dbReference type="InterPro" id="IPR014284">
    <property type="entry name" value="RNA_pol_sigma-70_dom"/>
</dbReference>
<evidence type="ECO:0000256" key="1">
    <source>
        <dbReference type="ARBA" id="ARBA00010641"/>
    </source>
</evidence>
<dbReference type="InterPro" id="IPR013324">
    <property type="entry name" value="RNA_pol_sigma_r3/r4-like"/>
</dbReference>
<dbReference type="SUPFAM" id="SSF54427">
    <property type="entry name" value="NTF2-like"/>
    <property type="match status" value="1"/>
</dbReference>
<dbReference type="Gene3D" id="1.10.10.10">
    <property type="entry name" value="Winged helix-like DNA-binding domain superfamily/Winged helix DNA-binding domain"/>
    <property type="match status" value="1"/>
</dbReference>
<dbReference type="InterPro" id="IPR036388">
    <property type="entry name" value="WH-like_DNA-bd_sf"/>
</dbReference>
<dbReference type="Pfam" id="PF04542">
    <property type="entry name" value="Sigma70_r2"/>
    <property type="match status" value="1"/>
</dbReference>
<keyword evidence="3" id="KW-0805">Transcription regulation</keyword>
<dbReference type="Gene3D" id="3.10.450.50">
    <property type="match status" value="1"/>
</dbReference>
<evidence type="ECO:0000313" key="8">
    <source>
        <dbReference type="EMBL" id="MFD1738058.1"/>
    </source>
</evidence>
<dbReference type="CDD" id="cd06171">
    <property type="entry name" value="Sigma70_r4"/>
    <property type="match status" value="1"/>
</dbReference>
<sequence>MTVTPEQSIQNLGNPLRDVRKQFDEIVIPFRPELWRYCYRITGSPWDAEDLVQETLIKAFSSLAQLWQPINPKGYLFKIASNTWIDQCRKMKGKMDSIEMTSEPVYVEEYDSFAIEGAMEHLVIHLPPRQRVVLLLIDVFQFKAKEVGAIIGTTEGAVKSLLNRGRGKLKQLNEQTLEGSHEPLTNEEKELINKYIQAFNRRDPDGIANLLDENMNHDIVHIAMEYGRDVVRKYSLADWAKDPVEMTAEMHYLWGRPAVVQFGKINDAVAVYDVTLLKIENGKIIEMKDYYFCPELLSEAAAFLQIEAFPRNYTL</sequence>
<keyword evidence="5" id="KW-0804">Transcription</keyword>
<evidence type="ECO:0000313" key="9">
    <source>
        <dbReference type="Proteomes" id="UP001597214"/>
    </source>
</evidence>
<evidence type="ECO:0000256" key="5">
    <source>
        <dbReference type="ARBA" id="ARBA00023163"/>
    </source>
</evidence>
<comment type="caution">
    <text evidence="8">The sequence shown here is derived from an EMBL/GenBank/DDBJ whole genome shotgun (WGS) entry which is preliminary data.</text>
</comment>
<dbReference type="InterPro" id="IPR039425">
    <property type="entry name" value="RNA_pol_sigma-70-like"/>
</dbReference>
<accession>A0ABW4LVA7</accession>
<dbReference type="EMBL" id="JBHUEM010000028">
    <property type="protein sequence ID" value="MFD1738058.1"/>
    <property type="molecule type" value="Genomic_DNA"/>
</dbReference>
<comment type="subunit">
    <text evidence="2">Interacts transiently with the RNA polymerase catalytic core formed by RpoA, RpoB, RpoC and RpoZ (2 alpha, 1 beta, 1 beta' and 1 omega subunit) to form the RNA polymerase holoenzyme that can initiate transcription.</text>
</comment>
<dbReference type="InterPro" id="IPR013325">
    <property type="entry name" value="RNA_pol_sigma_r2"/>
</dbReference>
<dbReference type="InterPro" id="IPR013249">
    <property type="entry name" value="RNA_pol_sigma70_r4_t2"/>
</dbReference>
<dbReference type="RefSeq" id="WP_377929273.1">
    <property type="nucleotide sequence ID" value="NZ_JBHUEM010000028.1"/>
</dbReference>
<dbReference type="NCBIfam" id="TIGR02937">
    <property type="entry name" value="sigma70-ECF"/>
    <property type="match status" value="1"/>
</dbReference>
<evidence type="ECO:0000256" key="2">
    <source>
        <dbReference type="ARBA" id="ARBA00011344"/>
    </source>
</evidence>
<feature type="domain" description="RNA polymerase sigma-70 region 2" evidence="6">
    <location>
        <begin position="30"/>
        <end position="90"/>
    </location>
</feature>
<keyword evidence="4" id="KW-0731">Sigma factor</keyword>
<evidence type="ECO:0000256" key="3">
    <source>
        <dbReference type="ARBA" id="ARBA00023015"/>
    </source>
</evidence>
<reference evidence="9" key="1">
    <citation type="journal article" date="2019" name="Int. J. Syst. Evol. Microbiol.">
        <title>The Global Catalogue of Microorganisms (GCM) 10K type strain sequencing project: providing services to taxonomists for standard genome sequencing and annotation.</title>
        <authorList>
            <consortium name="The Broad Institute Genomics Platform"/>
            <consortium name="The Broad Institute Genome Sequencing Center for Infectious Disease"/>
            <person name="Wu L."/>
            <person name="Ma J."/>
        </authorList>
    </citation>
    <scope>NUCLEOTIDE SEQUENCE [LARGE SCALE GENOMIC DNA]</scope>
    <source>
        <strain evidence="9">CCUG 49339</strain>
    </source>
</reference>
<name>A0ABW4LVA7_9BACI</name>
<dbReference type="Proteomes" id="UP001597214">
    <property type="component" value="Unassembled WGS sequence"/>
</dbReference>
<dbReference type="Gene3D" id="1.10.1740.10">
    <property type="match status" value="1"/>
</dbReference>
<evidence type="ECO:0000259" key="6">
    <source>
        <dbReference type="Pfam" id="PF04542"/>
    </source>
</evidence>
<evidence type="ECO:0000256" key="4">
    <source>
        <dbReference type="ARBA" id="ARBA00023082"/>
    </source>
</evidence>
<dbReference type="SUPFAM" id="SSF88659">
    <property type="entry name" value="Sigma3 and sigma4 domains of RNA polymerase sigma factors"/>
    <property type="match status" value="1"/>
</dbReference>
<dbReference type="PANTHER" id="PTHR43133">
    <property type="entry name" value="RNA POLYMERASE ECF-TYPE SIGMA FACTO"/>
    <property type="match status" value="1"/>
</dbReference>
<comment type="similarity">
    <text evidence="1">Belongs to the sigma-70 factor family. ECF subfamily.</text>
</comment>
<proteinExistence type="inferred from homology"/>
<protein>
    <submittedName>
        <fullName evidence="8">Sigma-70 family RNA polymerase sigma factor</fullName>
    </submittedName>
</protein>
<dbReference type="PANTHER" id="PTHR43133:SF65">
    <property type="entry name" value="ECF RNA POLYMERASE SIGMA FACTOR SIGG"/>
    <property type="match status" value="1"/>
</dbReference>
<dbReference type="InterPro" id="IPR007627">
    <property type="entry name" value="RNA_pol_sigma70_r2"/>
</dbReference>
<dbReference type="Pfam" id="PF08281">
    <property type="entry name" value="Sigma70_r4_2"/>
    <property type="match status" value="1"/>
</dbReference>
<evidence type="ECO:0000259" key="7">
    <source>
        <dbReference type="Pfam" id="PF08281"/>
    </source>
</evidence>